<evidence type="ECO:0000259" key="8">
    <source>
        <dbReference type="PROSITE" id="PS50059"/>
    </source>
</evidence>
<dbReference type="PANTHER" id="PTHR45779">
    <property type="entry name" value="PEPTIDYLPROLYL ISOMERASE"/>
    <property type="match status" value="1"/>
</dbReference>
<dbReference type="RefSeq" id="WP_343990835.1">
    <property type="nucleotide sequence ID" value="NZ_BAAALG010000002.1"/>
</dbReference>
<dbReference type="PANTHER" id="PTHR45779:SF7">
    <property type="entry name" value="PEPTIDYLPROLYL ISOMERASE"/>
    <property type="match status" value="1"/>
</dbReference>
<keyword evidence="7" id="KW-0732">Signal</keyword>
<evidence type="ECO:0000256" key="2">
    <source>
        <dbReference type="ARBA" id="ARBA00013194"/>
    </source>
</evidence>
<keyword evidence="3 5" id="KW-0697">Rotamase</keyword>
<dbReference type="Proteomes" id="UP001501581">
    <property type="component" value="Unassembled WGS sequence"/>
</dbReference>
<name>A0ABN1TKX4_9ACTN</name>
<protein>
    <recommendedName>
        <fullName evidence="2 5">peptidylprolyl isomerase</fullName>
        <ecNumber evidence="2 5">5.2.1.8</ecNumber>
    </recommendedName>
</protein>
<evidence type="ECO:0000313" key="10">
    <source>
        <dbReference type="Proteomes" id="UP001501581"/>
    </source>
</evidence>
<evidence type="ECO:0000256" key="1">
    <source>
        <dbReference type="ARBA" id="ARBA00000971"/>
    </source>
</evidence>
<keyword evidence="10" id="KW-1185">Reference proteome</keyword>
<proteinExistence type="predicted"/>
<reference evidence="9 10" key="1">
    <citation type="journal article" date="2019" name="Int. J. Syst. Evol. Microbiol.">
        <title>The Global Catalogue of Microorganisms (GCM) 10K type strain sequencing project: providing services to taxonomists for standard genome sequencing and annotation.</title>
        <authorList>
            <consortium name="The Broad Institute Genomics Platform"/>
            <consortium name="The Broad Institute Genome Sequencing Center for Infectious Disease"/>
            <person name="Wu L."/>
            <person name="Ma J."/>
        </authorList>
    </citation>
    <scope>NUCLEOTIDE SEQUENCE [LARGE SCALE GENOMIC DNA]</scope>
    <source>
        <strain evidence="9 10">JCM 13008</strain>
    </source>
</reference>
<dbReference type="Gene3D" id="3.10.50.40">
    <property type="match status" value="2"/>
</dbReference>
<evidence type="ECO:0000256" key="7">
    <source>
        <dbReference type="SAM" id="SignalP"/>
    </source>
</evidence>
<dbReference type="PROSITE" id="PS50059">
    <property type="entry name" value="FKBP_PPIASE"/>
    <property type="match status" value="1"/>
</dbReference>
<comment type="catalytic activity">
    <reaction evidence="1 5">
        <text>[protein]-peptidylproline (omega=180) = [protein]-peptidylproline (omega=0)</text>
        <dbReference type="Rhea" id="RHEA:16237"/>
        <dbReference type="Rhea" id="RHEA-COMP:10747"/>
        <dbReference type="Rhea" id="RHEA-COMP:10748"/>
        <dbReference type="ChEBI" id="CHEBI:83833"/>
        <dbReference type="ChEBI" id="CHEBI:83834"/>
        <dbReference type="EC" id="5.2.1.8"/>
    </reaction>
</comment>
<sequence length="362" mass="36334">MRRIAASLAVATLLLGSVAACGDDSDDGSSQGSLKVSGAFGTVPQVDIDAPYAVDETEVKVITEGDGDEIAKDSSAFLNIFIANGYNGKVVDSAWPIPEDESATESPSATPSESPSAAPSATPSQTPSGDTDAADGESEAPAADEQVEGNPTLVTLTSETIKAINKAVVGHTVGSRVVVSANADDAFGLGGAELGIGNEDTTVFVIDIVGSVLDKVDTSTAVAPQGMPTVVEADGKATGLDFSKAPKKPAPGLQVVTLVEGDGAKAEKGSQVALRYLGQVWGAKKAFDENYTASSPTVAGNPLTLGVGSVIKGWDQGLEGVTAGSRVLLVIPAALGYGAEGKGEDIKGGDTLTFVVDVLGVA</sequence>
<evidence type="ECO:0000256" key="4">
    <source>
        <dbReference type="ARBA" id="ARBA00023235"/>
    </source>
</evidence>
<dbReference type="EMBL" id="BAAALG010000002">
    <property type="protein sequence ID" value="GAA1092300.1"/>
    <property type="molecule type" value="Genomic_DNA"/>
</dbReference>
<evidence type="ECO:0000256" key="6">
    <source>
        <dbReference type="SAM" id="MobiDB-lite"/>
    </source>
</evidence>
<evidence type="ECO:0000256" key="3">
    <source>
        <dbReference type="ARBA" id="ARBA00023110"/>
    </source>
</evidence>
<dbReference type="EC" id="5.2.1.8" evidence="2 5"/>
<dbReference type="SUPFAM" id="SSF54534">
    <property type="entry name" value="FKBP-like"/>
    <property type="match status" value="2"/>
</dbReference>
<accession>A0ABN1TKX4</accession>
<keyword evidence="4 5" id="KW-0413">Isomerase</keyword>
<dbReference type="PROSITE" id="PS51257">
    <property type="entry name" value="PROKAR_LIPOPROTEIN"/>
    <property type="match status" value="1"/>
</dbReference>
<dbReference type="InterPro" id="IPR001179">
    <property type="entry name" value="PPIase_FKBP_dom"/>
</dbReference>
<evidence type="ECO:0000313" key="9">
    <source>
        <dbReference type="EMBL" id="GAA1092300.1"/>
    </source>
</evidence>
<feature type="compositionally biased region" description="Low complexity" evidence="6">
    <location>
        <begin position="104"/>
        <end position="128"/>
    </location>
</feature>
<dbReference type="InterPro" id="IPR046357">
    <property type="entry name" value="PPIase_dom_sf"/>
</dbReference>
<dbReference type="InterPro" id="IPR044609">
    <property type="entry name" value="FKBP2/11"/>
</dbReference>
<dbReference type="Pfam" id="PF00254">
    <property type="entry name" value="FKBP_C"/>
    <property type="match status" value="1"/>
</dbReference>
<comment type="caution">
    <text evidence="9">The sequence shown here is derived from an EMBL/GenBank/DDBJ whole genome shotgun (WGS) entry which is preliminary data.</text>
</comment>
<feature type="signal peptide" evidence="7">
    <location>
        <begin position="1"/>
        <end position="22"/>
    </location>
</feature>
<organism evidence="9 10">
    <name type="scientific">Nocardioides dubius</name>
    <dbReference type="NCBI Taxonomy" id="317019"/>
    <lineage>
        <taxon>Bacteria</taxon>
        <taxon>Bacillati</taxon>
        <taxon>Actinomycetota</taxon>
        <taxon>Actinomycetes</taxon>
        <taxon>Propionibacteriales</taxon>
        <taxon>Nocardioidaceae</taxon>
        <taxon>Nocardioides</taxon>
    </lineage>
</organism>
<feature type="chain" id="PRO_5047514876" description="peptidylprolyl isomerase" evidence="7">
    <location>
        <begin position="23"/>
        <end position="362"/>
    </location>
</feature>
<feature type="domain" description="PPIase FKBP-type" evidence="8">
    <location>
        <begin position="269"/>
        <end position="362"/>
    </location>
</feature>
<gene>
    <name evidence="9" type="ORF">GCM10009668_04080</name>
</gene>
<feature type="region of interest" description="Disordered" evidence="6">
    <location>
        <begin position="98"/>
        <end position="152"/>
    </location>
</feature>
<evidence type="ECO:0000256" key="5">
    <source>
        <dbReference type="PROSITE-ProRule" id="PRU00277"/>
    </source>
</evidence>